<evidence type="ECO:0000256" key="2">
    <source>
        <dbReference type="ARBA" id="ARBA00022692"/>
    </source>
</evidence>
<evidence type="ECO:0000256" key="5">
    <source>
        <dbReference type="ARBA" id="ARBA00023098"/>
    </source>
</evidence>
<evidence type="ECO:0000313" key="9">
    <source>
        <dbReference type="EMBL" id="UFZ04761.1"/>
    </source>
</evidence>
<evidence type="ECO:0000256" key="4">
    <source>
        <dbReference type="ARBA" id="ARBA00023002"/>
    </source>
</evidence>
<accession>A0ABY3RC38</accession>
<evidence type="ECO:0000256" key="3">
    <source>
        <dbReference type="ARBA" id="ARBA00022989"/>
    </source>
</evidence>
<keyword evidence="2 7" id="KW-0812">Transmembrane</keyword>
<sequence>MHAFSAVTPSTRMIVLLTALGFMVLEYGLGRLARRDTHDLRETVASFAVAIGQNLIRAGLAVVAAFPFVVIYRHRIFDFDPIRPAALLGLFLGSEFFYYWHHRASHRIRWLWATHAVHHSSTRLNLTAAIRLGWTGEISGHFVFYLPLALLGFHPLAVIGMLGLNLLYQFLIHTELTPRLGPLEYVLNTPAHHRVHHASNESCLDRNYGGVLVIFDRLFGTFAEAPAAEPLRYGLVGVAPSFNPFRIALHEWIAMGRDVARAPNWGSRLRVLLARPGDARSSSPHQFPDRQETCS</sequence>
<organism evidence="9 10">
    <name type="scientific">Bradyrhizobium ontarionense</name>
    <dbReference type="NCBI Taxonomy" id="2898149"/>
    <lineage>
        <taxon>Bacteria</taxon>
        <taxon>Pseudomonadati</taxon>
        <taxon>Pseudomonadota</taxon>
        <taxon>Alphaproteobacteria</taxon>
        <taxon>Hyphomicrobiales</taxon>
        <taxon>Nitrobacteraceae</taxon>
        <taxon>Bradyrhizobium</taxon>
    </lineage>
</organism>
<proteinExistence type="predicted"/>
<evidence type="ECO:0000256" key="6">
    <source>
        <dbReference type="ARBA" id="ARBA00023136"/>
    </source>
</evidence>
<feature type="domain" description="Fatty acid hydroxylase" evidence="8">
    <location>
        <begin position="89"/>
        <end position="221"/>
    </location>
</feature>
<keyword evidence="6 7" id="KW-0472">Membrane</keyword>
<evidence type="ECO:0000256" key="7">
    <source>
        <dbReference type="SAM" id="Phobius"/>
    </source>
</evidence>
<evidence type="ECO:0000259" key="8">
    <source>
        <dbReference type="Pfam" id="PF04116"/>
    </source>
</evidence>
<dbReference type="Proteomes" id="UP001431010">
    <property type="component" value="Chromosome"/>
</dbReference>
<dbReference type="Pfam" id="PF04116">
    <property type="entry name" value="FA_hydroxylase"/>
    <property type="match status" value="1"/>
</dbReference>
<dbReference type="InterPro" id="IPR006694">
    <property type="entry name" value="Fatty_acid_hydroxylase"/>
</dbReference>
<dbReference type="EMBL" id="CP088156">
    <property type="protein sequence ID" value="UFZ04761.1"/>
    <property type="molecule type" value="Genomic_DNA"/>
</dbReference>
<feature type="transmembrane region" description="Helical" evidence="7">
    <location>
        <begin position="54"/>
        <end position="72"/>
    </location>
</feature>
<gene>
    <name evidence="9" type="ORF">LQG66_00050</name>
</gene>
<feature type="transmembrane region" description="Helical" evidence="7">
    <location>
        <begin position="142"/>
        <end position="168"/>
    </location>
</feature>
<feature type="transmembrane region" description="Helical" evidence="7">
    <location>
        <begin position="84"/>
        <end position="101"/>
    </location>
</feature>
<dbReference type="PANTHER" id="PTHR21624">
    <property type="entry name" value="STEROL DESATURASE-RELATED PROTEIN"/>
    <property type="match status" value="1"/>
</dbReference>
<protein>
    <submittedName>
        <fullName evidence="9">Sterol desaturase family protein</fullName>
    </submittedName>
</protein>
<comment type="subcellular location">
    <subcellularLocation>
        <location evidence="1">Endomembrane system</location>
        <topology evidence="1">Multi-pass membrane protein</topology>
    </subcellularLocation>
</comment>
<dbReference type="RefSeq" id="WP_231322006.1">
    <property type="nucleotide sequence ID" value="NZ_CP088156.1"/>
</dbReference>
<evidence type="ECO:0000313" key="10">
    <source>
        <dbReference type="Proteomes" id="UP001431010"/>
    </source>
</evidence>
<keyword evidence="4" id="KW-0560">Oxidoreductase</keyword>
<keyword evidence="10" id="KW-1185">Reference proteome</keyword>
<dbReference type="InterPro" id="IPR051689">
    <property type="entry name" value="Sterol_desaturase/TMEM195"/>
</dbReference>
<keyword evidence="3 7" id="KW-1133">Transmembrane helix</keyword>
<keyword evidence="5" id="KW-0443">Lipid metabolism</keyword>
<name>A0ABY3RC38_9BRAD</name>
<evidence type="ECO:0000256" key="1">
    <source>
        <dbReference type="ARBA" id="ARBA00004127"/>
    </source>
</evidence>
<dbReference type="PANTHER" id="PTHR21624:SF1">
    <property type="entry name" value="ALKYLGLYCEROL MONOOXYGENASE"/>
    <property type="match status" value="1"/>
</dbReference>
<reference evidence="9" key="1">
    <citation type="journal article" date="2024" name="Antonie Van Leeuwenhoek">
        <title>Bradyrhizobium ontarionense sp. nov., a novel bacterial symbiont isolated from Aeschynomene indica (Indian jointvetch), harbours photosynthesis, nitrogen fixation and nitrous oxide (N2O) reductase genes.</title>
        <authorList>
            <person name="Bromfield E.S.P."/>
            <person name="Cloutier S."/>
        </authorList>
    </citation>
    <scope>NUCLEOTIDE SEQUENCE</scope>
    <source>
        <strain evidence="9">A19</strain>
    </source>
</reference>